<evidence type="ECO:0000256" key="1">
    <source>
        <dbReference type="SAM" id="Phobius"/>
    </source>
</evidence>
<proteinExistence type="predicted"/>
<feature type="transmembrane region" description="Helical" evidence="1">
    <location>
        <begin position="41"/>
        <end position="60"/>
    </location>
</feature>
<keyword evidence="1" id="KW-0472">Membrane</keyword>
<protein>
    <submittedName>
        <fullName evidence="2">Uncharacterized protein</fullName>
    </submittedName>
</protein>
<evidence type="ECO:0000313" key="3">
    <source>
        <dbReference type="Proteomes" id="UP000331127"/>
    </source>
</evidence>
<keyword evidence="1" id="KW-1133">Transmembrane helix</keyword>
<sequence length="196" mass="19834">MRPLALYLRSRAVPATAAAVLGCVVALWALGLAIDHPQGRTLAALLVALAATTALAPGLAGPDHDLDRTAAIAWPPRRAAHVLVAGTALAGLLAIALAGEQLAGTAQLARNVAGLAGLVALGAVVLGAARAALLPVLWTVLVLWWAPPMGEPPTRPAYKVILTWMVQPAGTQAATVAAVVLAVAGTLVYAVRGSRR</sequence>
<dbReference type="RefSeq" id="WP_155361283.1">
    <property type="nucleotide sequence ID" value="NZ_BAAAHL010000004.1"/>
</dbReference>
<dbReference type="PROSITE" id="PS51257">
    <property type="entry name" value="PROKAR_LIPOPROTEIN"/>
    <property type="match status" value="1"/>
</dbReference>
<feature type="transmembrane region" description="Helical" evidence="1">
    <location>
        <begin position="12"/>
        <end position="34"/>
    </location>
</feature>
<gene>
    <name evidence="2" type="ORF">Amac_098410</name>
</gene>
<keyword evidence="1" id="KW-0812">Transmembrane</keyword>
<comment type="caution">
    <text evidence="2">The sequence shown here is derived from an EMBL/GenBank/DDBJ whole genome shotgun (WGS) entry which is preliminary data.</text>
</comment>
<dbReference type="EMBL" id="BLAE01000095">
    <property type="protein sequence ID" value="GES16243.1"/>
    <property type="molecule type" value="Genomic_DNA"/>
</dbReference>
<keyword evidence="3" id="KW-1185">Reference proteome</keyword>
<feature type="transmembrane region" description="Helical" evidence="1">
    <location>
        <begin position="165"/>
        <end position="191"/>
    </location>
</feature>
<accession>A0A5M3XBH3</accession>
<organism evidence="2 3">
    <name type="scientific">Acrocarpospora macrocephala</name>
    <dbReference type="NCBI Taxonomy" id="150177"/>
    <lineage>
        <taxon>Bacteria</taxon>
        <taxon>Bacillati</taxon>
        <taxon>Actinomycetota</taxon>
        <taxon>Actinomycetes</taxon>
        <taxon>Streptosporangiales</taxon>
        <taxon>Streptosporangiaceae</taxon>
        <taxon>Acrocarpospora</taxon>
    </lineage>
</organism>
<dbReference type="Proteomes" id="UP000331127">
    <property type="component" value="Unassembled WGS sequence"/>
</dbReference>
<dbReference type="AlphaFoldDB" id="A0A5M3XBH3"/>
<evidence type="ECO:0000313" key="2">
    <source>
        <dbReference type="EMBL" id="GES16243.1"/>
    </source>
</evidence>
<dbReference type="OrthoDB" id="3428801at2"/>
<reference evidence="2 3" key="1">
    <citation type="submission" date="2019-10" db="EMBL/GenBank/DDBJ databases">
        <title>Whole genome shotgun sequence of Acrocarpospora macrocephala NBRC 16266.</title>
        <authorList>
            <person name="Ichikawa N."/>
            <person name="Kimura A."/>
            <person name="Kitahashi Y."/>
            <person name="Komaki H."/>
            <person name="Oguchi A."/>
        </authorList>
    </citation>
    <scope>NUCLEOTIDE SEQUENCE [LARGE SCALE GENOMIC DNA]</scope>
    <source>
        <strain evidence="2 3">NBRC 16266</strain>
    </source>
</reference>
<feature type="transmembrane region" description="Helical" evidence="1">
    <location>
        <begin position="80"/>
        <end position="100"/>
    </location>
</feature>
<feature type="transmembrane region" description="Helical" evidence="1">
    <location>
        <begin position="112"/>
        <end position="145"/>
    </location>
</feature>
<name>A0A5M3XBH3_9ACTN</name>